<keyword evidence="3" id="KW-1185">Reference proteome</keyword>
<dbReference type="Pfam" id="PF03476">
    <property type="entry name" value="MOSC_N"/>
    <property type="match status" value="1"/>
</dbReference>
<protein>
    <recommendedName>
        <fullName evidence="1">MOSC domain-containing protein</fullName>
    </recommendedName>
</protein>
<dbReference type="SUPFAM" id="SSF50800">
    <property type="entry name" value="PK beta-barrel domain-like"/>
    <property type="match status" value="1"/>
</dbReference>
<dbReference type="PANTHER" id="PTHR14237">
    <property type="entry name" value="MOLYBDOPTERIN COFACTOR SULFURASE MOSC"/>
    <property type="match status" value="1"/>
</dbReference>
<comment type="caution">
    <text evidence="2">The sequence shown here is derived from an EMBL/GenBank/DDBJ whole genome shotgun (WGS) entry which is preliminary data.</text>
</comment>
<dbReference type="InterPro" id="IPR005303">
    <property type="entry name" value="MOCOS_middle"/>
</dbReference>
<reference evidence="2 3" key="1">
    <citation type="submission" date="2023-03" db="EMBL/GenBank/DDBJ databases">
        <title>High-quality genome of Scylla paramamosain provides insights in environmental adaptation.</title>
        <authorList>
            <person name="Zhang L."/>
        </authorList>
    </citation>
    <scope>NUCLEOTIDE SEQUENCE [LARGE SCALE GENOMIC DNA]</scope>
    <source>
        <strain evidence="2">LZ_2023a</strain>
        <tissue evidence="2">Muscle</tissue>
    </source>
</reference>
<dbReference type="AlphaFoldDB" id="A0AAW0T996"/>
<sequence length="392" mass="44070">MGFLNVNGRAAGVGVGVGVGALLAWWAWRRHHQSDTPASLLCFFLPSFHLHHVFRHFFLPSLLPPACFPSLLYLCFTPSLPRCRWEEVGEVSELVIYPLKSGRGIKVTEAEATRYGLAVDYLEDRSFMAVNKEGKFLTGRQLPKLTTVVMTLSGTKVSLEAPGAERLELDLKDVTRAAKVTDAVVFNADVRGFDCGDKAAAWLNSAVNDGVVEGCIRLLYHGNLTRERKAREPAFYSFPQYKASDRVLYADTCAFMLTSETSLADLNDRLERPVTLDWFRSNIVVRGVTQPYDEDDYAFVRIGDVVFRRLKPCDRCIFTNVDPESGKKCEDGEPINTLKKYRHVEGPEKLQRTWAQKPVFGLHLGIDTYGKVHVGDKVEVARASSNSRWKFQ</sequence>
<dbReference type="EMBL" id="JARAKH010000036">
    <property type="protein sequence ID" value="KAK8383862.1"/>
    <property type="molecule type" value="Genomic_DNA"/>
</dbReference>
<dbReference type="GO" id="GO:0030170">
    <property type="term" value="F:pyridoxal phosphate binding"/>
    <property type="evidence" value="ECO:0007669"/>
    <property type="project" value="InterPro"/>
</dbReference>
<feature type="domain" description="MOSC" evidence="1">
    <location>
        <begin position="228"/>
        <end position="381"/>
    </location>
</feature>
<gene>
    <name evidence="2" type="ORF">O3P69_015956</name>
</gene>
<evidence type="ECO:0000313" key="2">
    <source>
        <dbReference type="EMBL" id="KAK8383862.1"/>
    </source>
</evidence>
<dbReference type="GO" id="GO:0003824">
    <property type="term" value="F:catalytic activity"/>
    <property type="evidence" value="ECO:0007669"/>
    <property type="project" value="InterPro"/>
</dbReference>
<dbReference type="PANTHER" id="PTHR14237:SF19">
    <property type="entry name" value="MITOCHONDRIAL AMIDOXIME REDUCING COMPONENT 1"/>
    <property type="match status" value="1"/>
</dbReference>
<proteinExistence type="predicted"/>
<name>A0AAW0T996_SCYPA</name>
<dbReference type="Proteomes" id="UP001487740">
    <property type="component" value="Unassembled WGS sequence"/>
</dbReference>
<evidence type="ECO:0000259" key="1">
    <source>
        <dbReference type="PROSITE" id="PS51340"/>
    </source>
</evidence>
<accession>A0AAW0T996</accession>
<dbReference type="InterPro" id="IPR011037">
    <property type="entry name" value="Pyrv_Knase-like_insert_dom_sf"/>
</dbReference>
<evidence type="ECO:0000313" key="3">
    <source>
        <dbReference type="Proteomes" id="UP001487740"/>
    </source>
</evidence>
<dbReference type="InterPro" id="IPR005302">
    <property type="entry name" value="MoCF_Sase_C"/>
</dbReference>
<dbReference type="SUPFAM" id="SSF141673">
    <property type="entry name" value="MOSC N-terminal domain-like"/>
    <property type="match status" value="1"/>
</dbReference>
<dbReference type="Pfam" id="PF03473">
    <property type="entry name" value="MOSC"/>
    <property type="match status" value="1"/>
</dbReference>
<dbReference type="PROSITE" id="PS51340">
    <property type="entry name" value="MOSC"/>
    <property type="match status" value="1"/>
</dbReference>
<dbReference type="GO" id="GO:0030151">
    <property type="term" value="F:molybdenum ion binding"/>
    <property type="evidence" value="ECO:0007669"/>
    <property type="project" value="InterPro"/>
</dbReference>
<organism evidence="2 3">
    <name type="scientific">Scylla paramamosain</name>
    <name type="common">Mud crab</name>
    <dbReference type="NCBI Taxonomy" id="85552"/>
    <lineage>
        <taxon>Eukaryota</taxon>
        <taxon>Metazoa</taxon>
        <taxon>Ecdysozoa</taxon>
        <taxon>Arthropoda</taxon>
        <taxon>Crustacea</taxon>
        <taxon>Multicrustacea</taxon>
        <taxon>Malacostraca</taxon>
        <taxon>Eumalacostraca</taxon>
        <taxon>Eucarida</taxon>
        <taxon>Decapoda</taxon>
        <taxon>Pleocyemata</taxon>
        <taxon>Brachyura</taxon>
        <taxon>Eubrachyura</taxon>
        <taxon>Portunoidea</taxon>
        <taxon>Portunidae</taxon>
        <taxon>Portuninae</taxon>
        <taxon>Scylla</taxon>
    </lineage>
</organism>